<gene>
    <name evidence="2" type="ORF">ACFO4E_07250</name>
</gene>
<sequence length="80" mass="9606">MTQDSDILERITALVTEERALREQSEHRLTPEERERMRAVERSLDQCWDLLRQRRARDEYGQDPDDAEVRSTSQVEGYRQ</sequence>
<dbReference type="Pfam" id="PF10944">
    <property type="entry name" value="DUF2630"/>
    <property type="match status" value="1"/>
</dbReference>
<accession>A0ABV9DTE2</accession>
<feature type="compositionally biased region" description="Polar residues" evidence="1">
    <location>
        <begin position="70"/>
        <end position="80"/>
    </location>
</feature>
<dbReference type="RefSeq" id="WP_378572254.1">
    <property type="nucleotide sequence ID" value="NZ_JBHSFQ010000004.1"/>
</dbReference>
<evidence type="ECO:0000256" key="1">
    <source>
        <dbReference type="SAM" id="MobiDB-lite"/>
    </source>
</evidence>
<dbReference type="EMBL" id="JBHSFQ010000004">
    <property type="protein sequence ID" value="MFC4561648.1"/>
    <property type="molecule type" value="Genomic_DNA"/>
</dbReference>
<name>A0ABV9DTE2_9ACTN</name>
<protein>
    <submittedName>
        <fullName evidence="2">DUF2630 family protein</fullName>
    </submittedName>
</protein>
<feature type="region of interest" description="Disordered" evidence="1">
    <location>
        <begin position="56"/>
        <end position="80"/>
    </location>
</feature>
<evidence type="ECO:0000313" key="3">
    <source>
        <dbReference type="Proteomes" id="UP001595923"/>
    </source>
</evidence>
<reference evidence="3" key="1">
    <citation type="journal article" date="2019" name="Int. J. Syst. Evol. Microbiol.">
        <title>The Global Catalogue of Microorganisms (GCM) 10K type strain sequencing project: providing services to taxonomists for standard genome sequencing and annotation.</title>
        <authorList>
            <consortium name="The Broad Institute Genomics Platform"/>
            <consortium name="The Broad Institute Genome Sequencing Center for Infectious Disease"/>
            <person name="Wu L."/>
            <person name="Ma J."/>
        </authorList>
    </citation>
    <scope>NUCLEOTIDE SEQUENCE [LARGE SCALE GENOMIC DNA]</scope>
    <source>
        <strain evidence="3">XZYJ18</strain>
    </source>
</reference>
<proteinExistence type="predicted"/>
<dbReference type="Proteomes" id="UP001595923">
    <property type="component" value="Unassembled WGS sequence"/>
</dbReference>
<dbReference type="InterPro" id="IPR020311">
    <property type="entry name" value="Uncharacterised_Rv0898c"/>
</dbReference>
<evidence type="ECO:0000313" key="2">
    <source>
        <dbReference type="EMBL" id="MFC4561648.1"/>
    </source>
</evidence>
<organism evidence="2 3">
    <name type="scientific">Nocardiopsis mangrovi</name>
    <dbReference type="NCBI Taxonomy" id="1179818"/>
    <lineage>
        <taxon>Bacteria</taxon>
        <taxon>Bacillati</taxon>
        <taxon>Actinomycetota</taxon>
        <taxon>Actinomycetes</taxon>
        <taxon>Streptosporangiales</taxon>
        <taxon>Nocardiopsidaceae</taxon>
        <taxon>Nocardiopsis</taxon>
    </lineage>
</organism>
<keyword evidence="3" id="KW-1185">Reference proteome</keyword>
<comment type="caution">
    <text evidence="2">The sequence shown here is derived from an EMBL/GenBank/DDBJ whole genome shotgun (WGS) entry which is preliminary data.</text>
</comment>